<feature type="compositionally biased region" description="Low complexity" evidence="1">
    <location>
        <begin position="87"/>
        <end position="108"/>
    </location>
</feature>
<evidence type="ECO:0000313" key="3">
    <source>
        <dbReference type="Proteomes" id="UP001183202"/>
    </source>
</evidence>
<evidence type="ECO:0000256" key="1">
    <source>
        <dbReference type="SAM" id="MobiDB-lite"/>
    </source>
</evidence>
<dbReference type="RefSeq" id="WP_311556643.1">
    <property type="nucleotide sequence ID" value="NZ_JAVREJ010000008.1"/>
</dbReference>
<gene>
    <name evidence="2" type="ORF">RM445_13885</name>
</gene>
<proteinExistence type="predicted"/>
<name>A0ABU2NC62_9PSEU</name>
<accession>A0ABU2NC62</accession>
<dbReference type="Proteomes" id="UP001183202">
    <property type="component" value="Unassembled WGS sequence"/>
</dbReference>
<evidence type="ECO:0000313" key="2">
    <source>
        <dbReference type="EMBL" id="MDT0350618.1"/>
    </source>
</evidence>
<feature type="region of interest" description="Disordered" evidence="1">
    <location>
        <begin position="87"/>
        <end position="130"/>
    </location>
</feature>
<reference evidence="3" key="1">
    <citation type="submission" date="2023-07" db="EMBL/GenBank/DDBJ databases">
        <title>30 novel species of actinomycetes from the DSMZ collection.</title>
        <authorList>
            <person name="Nouioui I."/>
        </authorList>
    </citation>
    <scope>NUCLEOTIDE SEQUENCE [LARGE SCALE GENOMIC DNA]</scope>
    <source>
        <strain evidence="3">DSM 45834</strain>
    </source>
</reference>
<protein>
    <submittedName>
        <fullName evidence="2">Uncharacterized protein</fullName>
    </submittedName>
</protein>
<comment type="caution">
    <text evidence="2">The sequence shown here is derived from an EMBL/GenBank/DDBJ whole genome shotgun (WGS) entry which is preliminary data.</text>
</comment>
<organism evidence="2 3">
    <name type="scientific">Pseudonocardia charpentierae</name>
    <dbReference type="NCBI Taxonomy" id="3075545"/>
    <lineage>
        <taxon>Bacteria</taxon>
        <taxon>Bacillati</taxon>
        <taxon>Actinomycetota</taxon>
        <taxon>Actinomycetes</taxon>
        <taxon>Pseudonocardiales</taxon>
        <taxon>Pseudonocardiaceae</taxon>
        <taxon>Pseudonocardia</taxon>
    </lineage>
</organism>
<keyword evidence="3" id="KW-1185">Reference proteome</keyword>
<dbReference type="EMBL" id="JAVREJ010000008">
    <property type="protein sequence ID" value="MDT0350618.1"/>
    <property type="molecule type" value="Genomic_DNA"/>
</dbReference>
<sequence>MTRRRLGRDDRPPLRADTLLTATAAGDTRLLSTRERMVLGLVGSGLIALRDIAFLVDRGLFAVTLDVRYLVETRLLEVVPRAAPVAPRAAAPAAPRPVPGGVLPGPRLLLHRRPLPHPARPDRRRRRPRPVLPPQALNLAVRQALPPVHEVLVGMGV</sequence>